<dbReference type="AlphaFoldDB" id="A0A1I7GVR3"/>
<accession>A0A1I7GVR3</accession>
<feature type="transmembrane region" description="Helical" evidence="8">
    <location>
        <begin position="89"/>
        <end position="108"/>
    </location>
</feature>
<protein>
    <recommendedName>
        <fullName evidence="8">Probable membrane transporter protein</fullName>
    </recommendedName>
</protein>
<gene>
    <name evidence="9" type="ORF">SAMN04487955_103284</name>
</gene>
<keyword evidence="10" id="KW-1185">Reference proteome</keyword>
<evidence type="ECO:0000256" key="1">
    <source>
        <dbReference type="ARBA" id="ARBA00004651"/>
    </source>
</evidence>
<dbReference type="STRING" id="463301.SAMN04487955_103284"/>
<evidence type="ECO:0000313" key="9">
    <source>
        <dbReference type="EMBL" id="SFU52533.1"/>
    </source>
</evidence>
<keyword evidence="7 8" id="KW-0472">Membrane</keyword>
<comment type="subcellular location">
    <subcellularLocation>
        <location evidence="1 8">Cell membrane</location>
        <topology evidence="1 8">Multi-pass membrane protein</topology>
    </subcellularLocation>
</comment>
<dbReference type="EMBL" id="FPBP01000003">
    <property type="protein sequence ID" value="SFU52533.1"/>
    <property type="molecule type" value="Genomic_DNA"/>
</dbReference>
<feature type="transmembrane region" description="Helical" evidence="8">
    <location>
        <begin position="20"/>
        <end position="41"/>
    </location>
</feature>
<proteinExistence type="inferred from homology"/>
<dbReference type="InterPro" id="IPR052017">
    <property type="entry name" value="TSUP"/>
</dbReference>
<sequence>MLWHPLAERHGMLDAFSPLSGSINGLLVALSALTSALSAAVGIGGGSLLIMVMAQVMPATALIPVHGMVQLGSNGGRAVMTWRHIDRGLLAAFLPGVVLGALAAAWLLVRLPSGVLELCIAAFVMFSCWGPGWPRGWLRRGGTFLAGALTTLLSSLVGASGPLVAAVIKQHFSERLPRVATFAACMTAQHLTKAFVFGVAGFVFREWLGLMLAMVAAGLVGTWLGLRLLHRLSEHRFDVLFKWALTLLALRLTWLGIQRLLAA</sequence>
<keyword evidence="4 8" id="KW-1003">Cell membrane</keyword>
<evidence type="ECO:0000256" key="5">
    <source>
        <dbReference type="ARBA" id="ARBA00022692"/>
    </source>
</evidence>
<dbReference type="InterPro" id="IPR002781">
    <property type="entry name" value="TM_pro_TauE-like"/>
</dbReference>
<keyword evidence="6 8" id="KW-1133">Transmembrane helix</keyword>
<feature type="transmembrane region" description="Helical" evidence="8">
    <location>
        <begin position="144"/>
        <end position="168"/>
    </location>
</feature>
<keyword evidence="5 8" id="KW-0812">Transmembrane</keyword>
<dbReference type="Pfam" id="PF01925">
    <property type="entry name" value="TauE"/>
    <property type="match status" value="1"/>
</dbReference>
<evidence type="ECO:0000256" key="3">
    <source>
        <dbReference type="ARBA" id="ARBA00022448"/>
    </source>
</evidence>
<dbReference type="PANTHER" id="PTHR30269:SF37">
    <property type="entry name" value="MEMBRANE TRANSPORTER PROTEIN"/>
    <property type="match status" value="1"/>
</dbReference>
<dbReference type="GO" id="GO:0005886">
    <property type="term" value="C:plasma membrane"/>
    <property type="evidence" value="ECO:0007669"/>
    <property type="project" value="UniProtKB-SubCell"/>
</dbReference>
<evidence type="ECO:0000256" key="2">
    <source>
        <dbReference type="ARBA" id="ARBA00009142"/>
    </source>
</evidence>
<evidence type="ECO:0000256" key="8">
    <source>
        <dbReference type="RuleBase" id="RU363041"/>
    </source>
</evidence>
<organism evidence="9 10">
    <name type="scientific">Halomonas korlensis</name>
    <dbReference type="NCBI Taxonomy" id="463301"/>
    <lineage>
        <taxon>Bacteria</taxon>
        <taxon>Pseudomonadati</taxon>
        <taxon>Pseudomonadota</taxon>
        <taxon>Gammaproteobacteria</taxon>
        <taxon>Oceanospirillales</taxon>
        <taxon>Halomonadaceae</taxon>
        <taxon>Halomonas</taxon>
    </lineage>
</organism>
<feature type="transmembrane region" description="Helical" evidence="8">
    <location>
        <begin position="240"/>
        <end position="257"/>
    </location>
</feature>
<evidence type="ECO:0000313" key="10">
    <source>
        <dbReference type="Proteomes" id="UP000198693"/>
    </source>
</evidence>
<keyword evidence="3" id="KW-0813">Transport</keyword>
<feature type="transmembrane region" description="Helical" evidence="8">
    <location>
        <begin position="115"/>
        <end position="132"/>
    </location>
</feature>
<reference evidence="10" key="1">
    <citation type="submission" date="2016-10" db="EMBL/GenBank/DDBJ databases">
        <authorList>
            <person name="Varghese N."/>
            <person name="Submissions S."/>
        </authorList>
    </citation>
    <scope>NUCLEOTIDE SEQUENCE [LARGE SCALE GENOMIC DNA]</scope>
    <source>
        <strain evidence="10">CGMCC 1.6981</strain>
    </source>
</reference>
<dbReference type="Proteomes" id="UP000198693">
    <property type="component" value="Unassembled WGS sequence"/>
</dbReference>
<feature type="transmembrane region" description="Helical" evidence="8">
    <location>
        <begin position="210"/>
        <end position="228"/>
    </location>
</feature>
<evidence type="ECO:0000256" key="4">
    <source>
        <dbReference type="ARBA" id="ARBA00022475"/>
    </source>
</evidence>
<name>A0A1I7GVR3_9GAMM</name>
<dbReference type="PANTHER" id="PTHR30269">
    <property type="entry name" value="TRANSMEMBRANE PROTEIN YFCA"/>
    <property type="match status" value="1"/>
</dbReference>
<evidence type="ECO:0000256" key="6">
    <source>
        <dbReference type="ARBA" id="ARBA00022989"/>
    </source>
</evidence>
<evidence type="ECO:0000256" key="7">
    <source>
        <dbReference type="ARBA" id="ARBA00023136"/>
    </source>
</evidence>
<comment type="similarity">
    <text evidence="2 8">Belongs to the 4-toluene sulfonate uptake permease (TSUP) (TC 2.A.102) family.</text>
</comment>